<dbReference type="AlphaFoldDB" id="A0A5E4S7X9"/>
<proteinExistence type="predicted"/>
<dbReference type="Pfam" id="PF04972">
    <property type="entry name" value="BON"/>
    <property type="match status" value="1"/>
</dbReference>
<evidence type="ECO:0000313" key="4">
    <source>
        <dbReference type="Proteomes" id="UP000414233"/>
    </source>
</evidence>
<protein>
    <submittedName>
        <fullName evidence="3">Transport-associated protein</fullName>
    </submittedName>
</protein>
<feature type="region of interest" description="Disordered" evidence="1">
    <location>
        <begin position="1"/>
        <end position="93"/>
    </location>
</feature>
<dbReference type="EMBL" id="CABPRZ010000002">
    <property type="protein sequence ID" value="VVD71946.1"/>
    <property type="molecule type" value="Genomic_DNA"/>
</dbReference>
<dbReference type="Gene3D" id="3.30.1340.30">
    <property type="match status" value="1"/>
</dbReference>
<organism evidence="3 4">
    <name type="scientific">Pandoraea terrae</name>
    <dbReference type="NCBI Taxonomy" id="1537710"/>
    <lineage>
        <taxon>Bacteria</taxon>
        <taxon>Pseudomonadati</taxon>
        <taxon>Pseudomonadota</taxon>
        <taxon>Betaproteobacteria</taxon>
        <taxon>Burkholderiales</taxon>
        <taxon>Burkholderiaceae</taxon>
        <taxon>Pandoraea</taxon>
    </lineage>
</organism>
<evidence type="ECO:0000256" key="1">
    <source>
        <dbReference type="SAM" id="MobiDB-lite"/>
    </source>
</evidence>
<keyword evidence="4" id="KW-1185">Reference proteome</keyword>
<name>A0A5E4S7X9_9BURK</name>
<evidence type="ECO:0000313" key="3">
    <source>
        <dbReference type="EMBL" id="VVD71946.1"/>
    </source>
</evidence>
<dbReference type="OrthoDB" id="8938967at2"/>
<accession>A0A5E4S7X9</accession>
<dbReference type="Proteomes" id="UP000414233">
    <property type="component" value="Unassembled WGS sequence"/>
</dbReference>
<feature type="compositionally biased region" description="Low complexity" evidence="1">
    <location>
        <begin position="76"/>
        <end position="85"/>
    </location>
</feature>
<gene>
    <name evidence="3" type="ORF">PTE30175_00615</name>
</gene>
<reference evidence="3 4" key="1">
    <citation type="submission" date="2019-08" db="EMBL/GenBank/DDBJ databases">
        <authorList>
            <person name="Peeters C."/>
        </authorList>
    </citation>
    <scope>NUCLEOTIDE SEQUENCE [LARGE SCALE GENOMIC DNA]</scope>
    <source>
        <strain evidence="3 4">LMG 30175</strain>
    </source>
</reference>
<sequence>MRTNHPTASDKRPPATSPTRRTNPRAKRGAGVGARNEGDMDYLLVHEDGDAETTGGHLDTLAGQHTPAKRGGRAGGSPPAGAGTRQMQASMPRQPFDPHRIEWPEGTVGATSGTGSRSVTDERLHVEVCERLACALDVDISDVAVRVANGVAVLEGSVPEPWMRNVAESVIADAEGLVRIDNRLHERKHVPVSGPGESQAGHEI</sequence>
<dbReference type="PROSITE" id="PS50914">
    <property type="entry name" value="BON"/>
    <property type="match status" value="1"/>
</dbReference>
<dbReference type="InterPro" id="IPR007055">
    <property type="entry name" value="BON_dom"/>
</dbReference>
<feature type="domain" description="BON" evidence="2">
    <location>
        <begin position="120"/>
        <end position="188"/>
    </location>
</feature>
<evidence type="ECO:0000259" key="2">
    <source>
        <dbReference type="PROSITE" id="PS50914"/>
    </source>
</evidence>